<proteinExistence type="predicted"/>
<comment type="caution">
    <text evidence="1">The sequence shown here is derived from an EMBL/GenBank/DDBJ whole genome shotgun (WGS) entry which is preliminary data.</text>
</comment>
<evidence type="ECO:0000313" key="2">
    <source>
        <dbReference type="Proteomes" id="UP000829398"/>
    </source>
</evidence>
<gene>
    <name evidence="1" type="ORF">KPL71_011855</name>
</gene>
<evidence type="ECO:0000313" key="1">
    <source>
        <dbReference type="EMBL" id="KAH9769077.1"/>
    </source>
</evidence>
<protein>
    <submittedName>
        <fullName evidence="1">TYR PHOSPHATASE 2 domain-containing protein</fullName>
    </submittedName>
</protein>
<reference evidence="2" key="1">
    <citation type="journal article" date="2023" name="Hortic. Res.">
        <title>A chromosome-level phased genome enabling allele-level studies in sweet orange: a case study on citrus Huanglongbing tolerance.</title>
        <authorList>
            <person name="Wu B."/>
            <person name="Yu Q."/>
            <person name="Deng Z."/>
            <person name="Duan Y."/>
            <person name="Luo F."/>
            <person name="Gmitter F. Jr."/>
        </authorList>
    </citation>
    <scope>NUCLEOTIDE SEQUENCE [LARGE SCALE GENOMIC DNA]</scope>
    <source>
        <strain evidence="2">cv. Valencia</strain>
    </source>
</reference>
<sequence length="257" mass="29272">MFTRNKYMKLHKCHLRQDDTFSDDRSGMLRRSPEGGNEIDKVTNLVVTMQRVLDQDRGQKPYSPSDNGSRTQPSNGESNRNVLRRLNSGEEPYSEVCEGLYVGGWPNSMTTLPPGNPAIIDCTCEFPKLKEFEGHSYLCVPTWDTRSPQPGEIESAVKWGSRKRAQNRPVFVHCAYVAFKAFVLVVLLGFNLFDSLGHGRSVAVACALLVALSIVEDWREAEKLIKKRRPNIQMNALHRKALEEWSKHRLSTPRREK</sequence>
<dbReference type="EMBL" id="CM039173">
    <property type="protein sequence ID" value="KAH9769077.1"/>
    <property type="molecule type" value="Genomic_DNA"/>
</dbReference>
<accession>A0ACB8L6M2</accession>
<name>A0ACB8L6M2_CITSI</name>
<keyword evidence="2" id="KW-1185">Reference proteome</keyword>
<organism evidence="1 2">
    <name type="scientific">Citrus sinensis</name>
    <name type="common">Sweet orange</name>
    <name type="synonym">Citrus aurantium var. sinensis</name>
    <dbReference type="NCBI Taxonomy" id="2711"/>
    <lineage>
        <taxon>Eukaryota</taxon>
        <taxon>Viridiplantae</taxon>
        <taxon>Streptophyta</taxon>
        <taxon>Embryophyta</taxon>
        <taxon>Tracheophyta</taxon>
        <taxon>Spermatophyta</taxon>
        <taxon>Magnoliopsida</taxon>
        <taxon>eudicotyledons</taxon>
        <taxon>Gunneridae</taxon>
        <taxon>Pentapetalae</taxon>
        <taxon>rosids</taxon>
        <taxon>malvids</taxon>
        <taxon>Sapindales</taxon>
        <taxon>Rutaceae</taxon>
        <taxon>Aurantioideae</taxon>
        <taxon>Citrus</taxon>
    </lineage>
</organism>
<dbReference type="Proteomes" id="UP000829398">
    <property type="component" value="Chromosome 4"/>
</dbReference>